<feature type="domain" description="POTRA" evidence="9">
    <location>
        <begin position="44"/>
        <end position="112"/>
    </location>
</feature>
<proteinExistence type="predicted"/>
<dbReference type="InterPro" id="IPR050487">
    <property type="entry name" value="FtsQ_DivIB"/>
</dbReference>
<dbReference type="PROSITE" id="PS51779">
    <property type="entry name" value="POTRA"/>
    <property type="match status" value="1"/>
</dbReference>
<dbReference type="Gene3D" id="3.40.50.10960">
    <property type="match status" value="1"/>
</dbReference>
<dbReference type="Proteomes" id="UP000659344">
    <property type="component" value="Unassembled WGS sequence"/>
</dbReference>
<dbReference type="Gene3D" id="3.10.20.310">
    <property type="entry name" value="membrane protein fhac"/>
    <property type="match status" value="1"/>
</dbReference>
<dbReference type="EMBL" id="BMFT01000001">
    <property type="protein sequence ID" value="GGH26336.1"/>
    <property type="molecule type" value="Genomic_DNA"/>
</dbReference>
<evidence type="ECO:0000256" key="4">
    <source>
        <dbReference type="ARBA" id="ARBA00022692"/>
    </source>
</evidence>
<keyword evidence="4" id="KW-0812">Transmembrane</keyword>
<gene>
    <name evidence="10" type="ORF">GCM10008013_27110</name>
</gene>
<keyword evidence="3" id="KW-0132">Cell division</keyword>
<evidence type="ECO:0000256" key="3">
    <source>
        <dbReference type="ARBA" id="ARBA00022618"/>
    </source>
</evidence>
<dbReference type="RefSeq" id="WP_188539553.1">
    <property type="nucleotide sequence ID" value="NZ_BMFT01000001.1"/>
</dbReference>
<keyword evidence="6" id="KW-0472">Membrane</keyword>
<organism evidence="10 11">
    <name type="scientific">Paenibacillus segetis</name>
    <dbReference type="NCBI Taxonomy" id="1325360"/>
    <lineage>
        <taxon>Bacteria</taxon>
        <taxon>Bacillati</taxon>
        <taxon>Bacillota</taxon>
        <taxon>Bacilli</taxon>
        <taxon>Bacillales</taxon>
        <taxon>Paenibacillaceae</taxon>
        <taxon>Paenibacillus</taxon>
    </lineage>
</organism>
<evidence type="ECO:0000256" key="5">
    <source>
        <dbReference type="ARBA" id="ARBA00022989"/>
    </source>
</evidence>
<protein>
    <recommendedName>
        <fullName evidence="9">POTRA domain-containing protein</fullName>
    </recommendedName>
</protein>
<evidence type="ECO:0000256" key="7">
    <source>
        <dbReference type="ARBA" id="ARBA00023306"/>
    </source>
</evidence>
<keyword evidence="7" id="KW-0131">Cell cycle</keyword>
<evidence type="ECO:0000259" key="9">
    <source>
        <dbReference type="PROSITE" id="PS51779"/>
    </source>
</evidence>
<dbReference type="Pfam" id="PF08478">
    <property type="entry name" value="POTRA_1"/>
    <property type="match status" value="1"/>
</dbReference>
<dbReference type="InterPro" id="IPR013685">
    <property type="entry name" value="POTRA_FtsQ_type"/>
</dbReference>
<reference evidence="11" key="1">
    <citation type="journal article" date="2019" name="Int. J. Syst. Evol. Microbiol.">
        <title>The Global Catalogue of Microorganisms (GCM) 10K type strain sequencing project: providing services to taxonomists for standard genome sequencing and annotation.</title>
        <authorList>
            <consortium name="The Broad Institute Genomics Platform"/>
            <consortium name="The Broad Institute Genome Sequencing Center for Infectious Disease"/>
            <person name="Wu L."/>
            <person name="Ma J."/>
        </authorList>
    </citation>
    <scope>NUCLEOTIDE SEQUENCE [LARGE SCALE GENOMIC DNA]</scope>
    <source>
        <strain evidence="11">CGMCC 1.12769</strain>
    </source>
</reference>
<evidence type="ECO:0000313" key="11">
    <source>
        <dbReference type="Proteomes" id="UP000659344"/>
    </source>
</evidence>
<keyword evidence="2" id="KW-1003">Cell membrane</keyword>
<dbReference type="PANTHER" id="PTHR37820">
    <property type="entry name" value="CELL DIVISION PROTEIN DIVIB"/>
    <property type="match status" value="1"/>
</dbReference>
<name>A0ABQ1YHE0_9BACL</name>
<keyword evidence="5" id="KW-1133">Transmembrane helix</keyword>
<comment type="caution">
    <text evidence="10">The sequence shown here is derived from an EMBL/GenBank/DDBJ whole genome shotgun (WGS) entry which is preliminary data.</text>
</comment>
<evidence type="ECO:0000256" key="8">
    <source>
        <dbReference type="SAM" id="MobiDB-lite"/>
    </source>
</evidence>
<evidence type="ECO:0000256" key="2">
    <source>
        <dbReference type="ARBA" id="ARBA00022475"/>
    </source>
</evidence>
<evidence type="ECO:0000256" key="6">
    <source>
        <dbReference type="ARBA" id="ARBA00023136"/>
    </source>
</evidence>
<comment type="subcellular location">
    <subcellularLocation>
        <location evidence="1">Membrane</location>
    </subcellularLocation>
</comment>
<evidence type="ECO:0000256" key="1">
    <source>
        <dbReference type="ARBA" id="ARBA00004370"/>
    </source>
</evidence>
<dbReference type="PANTHER" id="PTHR37820:SF1">
    <property type="entry name" value="CELL DIVISION PROTEIN FTSQ"/>
    <property type="match status" value="1"/>
</dbReference>
<dbReference type="InterPro" id="IPR034746">
    <property type="entry name" value="POTRA"/>
</dbReference>
<evidence type="ECO:0000313" key="10">
    <source>
        <dbReference type="EMBL" id="GGH26336.1"/>
    </source>
</evidence>
<feature type="region of interest" description="Disordered" evidence="8">
    <location>
        <begin position="239"/>
        <end position="259"/>
    </location>
</feature>
<accession>A0ABQ1YHE0</accession>
<sequence length="259" mass="28276">MPKANVPILKEVKPKKKSSKKIIGILILLFLSLLCVLFFRSSLSKISKISFQGNTYTSNAELLQISGLQVGAAFFGVSSDTIESKLMEVPSIEKVEVDKSFPGLIEISVHEYPLAAYELNSDGQLKGLLGNGTKIVLGDGTRPIDKPILTGWKENDPMLAKLCSALAQIPDQLTSEISEITPSPTLSYPDRIKMYTRSRFVVISAVSLLPSKAEYMNMILEAQDPGTLKMLDADSYVPFSLSGDDSGEDNEGQNDTTHE</sequence>
<keyword evidence="11" id="KW-1185">Reference proteome</keyword>